<evidence type="ECO:0000259" key="1">
    <source>
        <dbReference type="PROSITE" id="PS50404"/>
    </source>
</evidence>
<dbReference type="InterPro" id="IPR004045">
    <property type="entry name" value="Glutathione_S-Trfase_N"/>
</dbReference>
<evidence type="ECO:0000313" key="3">
    <source>
        <dbReference type="EMBL" id="NHO67372.1"/>
    </source>
</evidence>
<gene>
    <name evidence="3" type="ORF">G8770_17645</name>
</gene>
<dbReference type="InterPro" id="IPR036249">
    <property type="entry name" value="Thioredoxin-like_sf"/>
</dbReference>
<organism evidence="3 4">
    <name type="scientific">Pseudomaricurvus hydrocarbonicus</name>
    <dbReference type="NCBI Taxonomy" id="1470433"/>
    <lineage>
        <taxon>Bacteria</taxon>
        <taxon>Pseudomonadati</taxon>
        <taxon>Pseudomonadota</taxon>
        <taxon>Gammaproteobacteria</taxon>
        <taxon>Cellvibrionales</taxon>
        <taxon>Cellvibrionaceae</taxon>
        <taxon>Pseudomaricurvus</taxon>
    </lineage>
</organism>
<proteinExistence type="predicted"/>
<dbReference type="InterPro" id="IPR040079">
    <property type="entry name" value="Glutathione_S-Trfase"/>
</dbReference>
<dbReference type="Gene3D" id="1.20.1050.10">
    <property type="match status" value="1"/>
</dbReference>
<dbReference type="PROSITE" id="PS50404">
    <property type="entry name" value="GST_NTER"/>
    <property type="match status" value="1"/>
</dbReference>
<dbReference type="InterPro" id="IPR010987">
    <property type="entry name" value="Glutathione-S-Trfase_C-like"/>
</dbReference>
<dbReference type="Pfam" id="PF13410">
    <property type="entry name" value="GST_C_2"/>
    <property type="match status" value="1"/>
</dbReference>
<dbReference type="Proteomes" id="UP000787472">
    <property type="component" value="Unassembled WGS sequence"/>
</dbReference>
<dbReference type="AlphaFoldDB" id="A0A9E5MNB8"/>
<dbReference type="SFLD" id="SFLDG00358">
    <property type="entry name" value="Main_(cytGST)"/>
    <property type="match status" value="1"/>
</dbReference>
<dbReference type="PANTHER" id="PTHR44051">
    <property type="entry name" value="GLUTATHIONE S-TRANSFERASE-RELATED"/>
    <property type="match status" value="1"/>
</dbReference>
<dbReference type="SFLD" id="SFLDG01150">
    <property type="entry name" value="Main.1:_Beta-like"/>
    <property type="match status" value="1"/>
</dbReference>
<feature type="domain" description="GST N-terminal" evidence="1">
    <location>
        <begin position="1"/>
        <end position="82"/>
    </location>
</feature>
<dbReference type="PANTHER" id="PTHR44051:SF8">
    <property type="entry name" value="GLUTATHIONE S-TRANSFERASE GSTA"/>
    <property type="match status" value="1"/>
</dbReference>
<keyword evidence="4" id="KW-1185">Reference proteome</keyword>
<dbReference type="Pfam" id="PF13409">
    <property type="entry name" value="GST_N_2"/>
    <property type="match status" value="1"/>
</dbReference>
<dbReference type="PROSITE" id="PS50405">
    <property type="entry name" value="GST_CTER"/>
    <property type="match status" value="1"/>
</dbReference>
<dbReference type="Gene3D" id="3.40.30.10">
    <property type="entry name" value="Glutaredoxin"/>
    <property type="match status" value="1"/>
</dbReference>
<dbReference type="SUPFAM" id="SSF52833">
    <property type="entry name" value="Thioredoxin-like"/>
    <property type="match status" value="1"/>
</dbReference>
<dbReference type="SUPFAM" id="SSF47616">
    <property type="entry name" value="GST C-terminal domain-like"/>
    <property type="match status" value="1"/>
</dbReference>
<dbReference type="InterPro" id="IPR036282">
    <property type="entry name" value="Glutathione-S-Trfase_C_sf"/>
</dbReference>
<comment type="caution">
    <text evidence="3">The sequence shown here is derived from an EMBL/GenBank/DDBJ whole genome shotgun (WGS) entry which is preliminary data.</text>
</comment>
<dbReference type="SFLD" id="SFLDS00019">
    <property type="entry name" value="Glutathione_Transferase_(cytos"/>
    <property type="match status" value="1"/>
</dbReference>
<evidence type="ECO:0000259" key="2">
    <source>
        <dbReference type="PROSITE" id="PS50405"/>
    </source>
</evidence>
<name>A0A9E5MNB8_9GAMM</name>
<reference evidence="3" key="1">
    <citation type="submission" date="2020-03" db="EMBL/GenBank/DDBJ databases">
        <authorList>
            <person name="Guo F."/>
        </authorList>
    </citation>
    <scope>NUCLEOTIDE SEQUENCE</scope>
    <source>
        <strain evidence="3">JCM 30134</strain>
    </source>
</reference>
<sequence>MADIILYMAPGTCARVTTIALEELGLDFESRVVRFMKGEHKSPEYKQHNPKGKVPCLVYEGEALTENVAILSYLNHRHGGLLPAADDSLTHARQLADLCFCGTTLHPLVTRIRMPHFFGGEACASEVWQRGSQGMDEYFQLINDRLTHQTWWYGDEWSVVDAYLYWCFWRVEGANYDVSRYPAFVDHARRMSERPSVKRALAREQAAEETLKREGLLFTPPPSPVTR</sequence>
<protein>
    <submittedName>
        <fullName evidence="3">Glutathione S-transferase family protein</fullName>
    </submittedName>
</protein>
<dbReference type="EMBL" id="JAAONZ010000016">
    <property type="protein sequence ID" value="NHO67372.1"/>
    <property type="molecule type" value="Genomic_DNA"/>
</dbReference>
<dbReference type="CDD" id="cd03057">
    <property type="entry name" value="GST_N_Beta"/>
    <property type="match status" value="1"/>
</dbReference>
<accession>A0A9E5MNB8</accession>
<dbReference type="RefSeq" id="WP_167189931.1">
    <property type="nucleotide sequence ID" value="NZ_JAAONZ010000016.1"/>
</dbReference>
<feature type="domain" description="GST C-terminal" evidence="2">
    <location>
        <begin position="87"/>
        <end position="223"/>
    </location>
</feature>
<evidence type="ECO:0000313" key="4">
    <source>
        <dbReference type="Proteomes" id="UP000787472"/>
    </source>
</evidence>